<dbReference type="SMART" id="SM00829">
    <property type="entry name" value="PKS_ER"/>
    <property type="match status" value="1"/>
</dbReference>
<dbReference type="InterPro" id="IPR013154">
    <property type="entry name" value="ADH-like_N"/>
</dbReference>
<keyword evidence="3" id="KW-1185">Reference proteome</keyword>
<accession>A0ABP0RMZ6</accession>
<reference evidence="2 3" key="1">
    <citation type="submission" date="2024-02" db="EMBL/GenBank/DDBJ databases">
        <authorList>
            <person name="Chen Y."/>
            <person name="Shah S."/>
            <person name="Dougan E. K."/>
            <person name="Thang M."/>
            <person name="Chan C."/>
        </authorList>
    </citation>
    <scope>NUCLEOTIDE SEQUENCE [LARGE SCALE GENOMIC DNA]</scope>
</reference>
<evidence type="ECO:0000313" key="2">
    <source>
        <dbReference type="EMBL" id="CAK9100641.1"/>
    </source>
</evidence>
<dbReference type="Pfam" id="PF08240">
    <property type="entry name" value="ADH_N"/>
    <property type="match status" value="1"/>
</dbReference>
<dbReference type="Gene3D" id="3.40.50.720">
    <property type="entry name" value="NAD(P)-binding Rossmann-like Domain"/>
    <property type="match status" value="1"/>
</dbReference>
<sequence length="348" mass="37379">MRAQSIKGWGEIDAMIDVTEDAPVPKPGKGEVLIKVRAVALAPGDVRFLGGETRLVQRPKRFPYTGGGDVSGEVVQVGKGVTSLHPGDAIYATFVTPKPIGCLAEFAVVKAALAAKKPDALSFEEACTLGSSAATALKIAKVINPGDRVLVLGGTGGVGCFLVQLARDAGASFVAATSSKLELLESLGVDRAINYPTENWWEIPEFQTNRFDVVVDLVCGRHTYAMWRRSVAMKNKREGGRFVTTMGPNPHPQVRNVLDLFKLIGSMVSLQMSAKLHSWSRLVMVNGVPTFKDRGQPFVELNDKIAAGKLRVVLDPAGPFPFTTDGIRSAYALQKSRHAKGKVVVQIS</sequence>
<evidence type="ECO:0000313" key="3">
    <source>
        <dbReference type="Proteomes" id="UP001642464"/>
    </source>
</evidence>
<dbReference type="InterPro" id="IPR036291">
    <property type="entry name" value="NAD(P)-bd_dom_sf"/>
</dbReference>
<dbReference type="Proteomes" id="UP001642464">
    <property type="component" value="Unassembled WGS sequence"/>
</dbReference>
<dbReference type="EMBL" id="CAXAMM010041671">
    <property type="protein sequence ID" value="CAK9100641.1"/>
    <property type="molecule type" value="Genomic_DNA"/>
</dbReference>
<evidence type="ECO:0000259" key="1">
    <source>
        <dbReference type="SMART" id="SM00829"/>
    </source>
</evidence>
<protein>
    <submittedName>
        <fullName evidence="2">Chloroplastic (AtAOR)</fullName>
    </submittedName>
</protein>
<dbReference type="InterPro" id="IPR011032">
    <property type="entry name" value="GroES-like_sf"/>
</dbReference>
<dbReference type="Pfam" id="PF13602">
    <property type="entry name" value="ADH_zinc_N_2"/>
    <property type="match status" value="1"/>
</dbReference>
<organism evidence="2 3">
    <name type="scientific">Durusdinium trenchii</name>
    <dbReference type="NCBI Taxonomy" id="1381693"/>
    <lineage>
        <taxon>Eukaryota</taxon>
        <taxon>Sar</taxon>
        <taxon>Alveolata</taxon>
        <taxon>Dinophyceae</taxon>
        <taxon>Suessiales</taxon>
        <taxon>Symbiodiniaceae</taxon>
        <taxon>Durusdinium</taxon>
    </lineage>
</organism>
<dbReference type="PANTHER" id="PTHR11695:SF648">
    <property type="entry name" value="ZINC-BINDING OXIDOREDUCTASE"/>
    <property type="match status" value="1"/>
</dbReference>
<dbReference type="CDD" id="cd08267">
    <property type="entry name" value="MDR1"/>
    <property type="match status" value="1"/>
</dbReference>
<name>A0ABP0RMZ6_9DINO</name>
<dbReference type="InterPro" id="IPR050700">
    <property type="entry name" value="YIM1/Zinc_Alcohol_DH_Fams"/>
</dbReference>
<proteinExistence type="predicted"/>
<dbReference type="SUPFAM" id="SSF50129">
    <property type="entry name" value="GroES-like"/>
    <property type="match status" value="1"/>
</dbReference>
<feature type="domain" description="Enoyl reductase (ER)" evidence="1">
    <location>
        <begin position="10"/>
        <end position="345"/>
    </location>
</feature>
<dbReference type="InterPro" id="IPR020843">
    <property type="entry name" value="ER"/>
</dbReference>
<comment type="caution">
    <text evidence="2">The sequence shown here is derived from an EMBL/GenBank/DDBJ whole genome shotgun (WGS) entry which is preliminary data.</text>
</comment>
<gene>
    <name evidence="2" type="ORF">SCF082_LOCUS47081</name>
</gene>
<dbReference type="SUPFAM" id="SSF51735">
    <property type="entry name" value="NAD(P)-binding Rossmann-fold domains"/>
    <property type="match status" value="1"/>
</dbReference>
<dbReference type="Gene3D" id="3.90.180.10">
    <property type="entry name" value="Medium-chain alcohol dehydrogenases, catalytic domain"/>
    <property type="match status" value="1"/>
</dbReference>
<dbReference type="PANTHER" id="PTHR11695">
    <property type="entry name" value="ALCOHOL DEHYDROGENASE RELATED"/>
    <property type="match status" value="1"/>
</dbReference>